<dbReference type="InterPro" id="IPR002139">
    <property type="entry name" value="Ribo/fructo_kinase"/>
</dbReference>
<organism evidence="6 7">
    <name type="scientific">Limosilactobacillus reuteri</name>
    <name type="common">Lactobacillus reuteri</name>
    <dbReference type="NCBI Taxonomy" id="1598"/>
    <lineage>
        <taxon>Bacteria</taxon>
        <taxon>Bacillati</taxon>
        <taxon>Bacillota</taxon>
        <taxon>Bacilli</taxon>
        <taxon>Lactobacillales</taxon>
        <taxon>Lactobacillaceae</taxon>
        <taxon>Limosilactobacillus</taxon>
    </lineage>
</organism>
<dbReference type="SUPFAM" id="SSF53613">
    <property type="entry name" value="Ribokinase-like"/>
    <property type="match status" value="1"/>
</dbReference>
<dbReference type="GO" id="GO:0005829">
    <property type="term" value="C:cytosol"/>
    <property type="evidence" value="ECO:0007669"/>
    <property type="project" value="TreeGrafter"/>
</dbReference>
<evidence type="ECO:0000313" key="7">
    <source>
        <dbReference type="Proteomes" id="UP000235484"/>
    </source>
</evidence>
<reference evidence="7" key="1">
    <citation type="submission" date="2015-10" db="EMBL/GenBank/DDBJ databases">
        <authorList>
            <person name="Crossman L.C."/>
        </authorList>
    </citation>
    <scope>NUCLEOTIDE SEQUENCE [LARGE SCALE GENOMIC DNA]</scope>
    <source>
        <strain evidence="7">20-2</strain>
    </source>
</reference>
<gene>
    <name evidence="6" type="ORF">LRLP16767_LR202_01999</name>
</gene>
<dbReference type="InterPro" id="IPR029056">
    <property type="entry name" value="Ribokinase-like"/>
</dbReference>
<dbReference type="InterPro" id="IPR002173">
    <property type="entry name" value="Carboh/pur_kinase_PfkB_CS"/>
</dbReference>
<dbReference type="PROSITE" id="PS00584">
    <property type="entry name" value="PFKB_KINASES_2"/>
    <property type="match status" value="1"/>
</dbReference>
<dbReference type="AlphaFoldDB" id="A0A0U5JWL3"/>
<dbReference type="PANTHER" id="PTHR10584:SF166">
    <property type="entry name" value="RIBOKINASE"/>
    <property type="match status" value="1"/>
</dbReference>
<dbReference type="Gene3D" id="3.40.1190.20">
    <property type="match status" value="1"/>
</dbReference>
<evidence type="ECO:0000259" key="5">
    <source>
        <dbReference type="Pfam" id="PF00294"/>
    </source>
</evidence>
<evidence type="ECO:0000256" key="2">
    <source>
        <dbReference type="ARBA" id="ARBA00022679"/>
    </source>
</evidence>
<dbReference type="PANTHER" id="PTHR10584">
    <property type="entry name" value="SUGAR KINASE"/>
    <property type="match status" value="1"/>
</dbReference>
<keyword evidence="3 4" id="KW-0418">Kinase</keyword>
<feature type="domain" description="Carbohydrate kinase PfkB" evidence="5">
    <location>
        <begin position="3"/>
        <end position="290"/>
    </location>
</feature>
<proteinExistence type="inferred from homology"/>
<dbReference type="Proteomes" id="UP000235484">
    <property type="component" value="Unassembled WGS sequence"/>
</dbReference>
<dbReference type="EMBL" id="LN887674">
    <property type="protein sequence ID" value="CUR42265.1"/>
    <property type="molecule type" value="Genomic_DNA"/>
</dbReference>
<name>A0A0U5JWL3_LIMRT</name>
<dbReference type="EC" id="2.7.1.15" evidence="6"/>
<dbReference type="RefSeq" id="WP_102816887.1">
    <property type="nucleotide sequence ID" value="NZ_LN887674.1"/>
</dbReference>
<dbReference type="Pfam" id="PF00294">
    <property type="entry name" value="PfkB"/>
    <property type="match status" value="1"/>
</dbReference>
<keyword evidence="2 4" id="KW-0808">Transferase</keyword>
<dbReference type="InterPro" id="IPR011611">
    <property type="entry name" value="PfkB_dom"/>
</dbReference>
<accession>A0A0U5JWL3</accession>
<dbReference type="PRINTS" id="PR00990">
    <property type="entry name" value="RIBOKINASE"/>
</dbReference>
<sequence length="293" mass="31946">MNKKSLIIGAAFVDVIMDVPNMPTSGGDVTANFKSNDVGGCAFNVYGAIKHSLGNGSADLFVPVGNGQYAQIVQKVMEKRSIPVLLRDQGKDNGWDLCLIEPSGERTFITVPGIEQCWKDEWFDKIDLDDYDYFYLSGYEMEDDQAAKVILSNLSKRNKGSYLLFDASPRISYISRNILSKILKANTMVNANQDEIGYLSNKDTLEEQSADIYNKTHAPVMITLGAKGTYLYDKHGGRLIPGEKVKVVNTIGAGDTHCGGVIAGLQKEMSIDEAVSLSNALSAKVIQQEAGSL</sequence>
<dbReference type="GO" id="GO:0004747">
    <property type="term" value="F:ribokinase activity"/>
    <property type="evidence" value="ECO:0007669"/>
    <property type="project" value="UniProtKB-EC"/>
</dbReference>
<evidence type="ECO:0000256" key="3">
    <source>
        <dbReference type="ARBA" id="ARBA00022777"/>
    </source>
</evidence>
<evidence type="ECO:0000256" key="1">
    <source>
        <dbReference type="ARBA" id="ARBA00010688"/>
    </source>
</evidence>
<comment type="similarity">
    <text evidence="1 4">Belongs to the carbohydrate kinase PfkB family.</text>
</comment>
<protein>
    <submittedName>
        <fullName evidence="6">Ribokinase</fullName>
        <ecNumber evidence="6">2.7.1.15</ecNumber>
    </submittedName>
</protein>
<evidence type="ECO:0000256" key="4">
    <source>
        <dbReference type="RuleBase" id="RU003704"/>
    </source>
</evidence>
<evidence type="ECO:0000313" key="6">
    <source>
        <dbReference type="EMBL" id="CUR42265.1"/>
    </source>
</evidence>